<accession>B6QUS2</accession>
<dbReference type="EMBL" id="DS995906">
    <property type="protein sequence ID" value="EEA18710.1"/>
    <property type="molecule type" value="Genomic_DNA"/>
</dbReference>
<evidence type="ECO:0000256" key="6">
    <source>
        <dbReference type="ARBA" id="ARBA00023242"/>
    </source>
</evidence>
<reference evidence="8" key="1">
    <citation type="journal article" date="2015" name="Genome Announc.">
        <title>Genome sequence of the AIDS-associated pathogen Penicillium marneffei (ATCC18224) and its near taxonomic relative Talaromyces stipitatus (ATCC10500).</title>
        <authorList>
            <person name="Nierman W.C."/>
            <person name="Fedorova-Abrams N.D."/>
            <person name="Andrianopoulos A."/>
        </authorList>
    </citation>
    <scope>NUCLEOTIDE SEQUENCE [LARGE SCALE GENOMIC DNA]</scope>
    <source>
        <strain evidence="8">ATCC 18224 / CBS 334.59 / QM 7333</strain>
    </source>
</reference>
<evidence type="ECO:0000256" key="1">
    <source>
        <dbReference type="ARBA" id="ARBA00022723"/>
    </source>
</evidence>
<evidence type="ECO:0000313" key="7">
    <source>
        <dbReference type="EMBL" id="EEA18710.1"/>
    </source>
</evidence>
<evidence type="ECO:0000256" key="2">
    <source>
        <dbReference type="ARBA" id="ARBA00022833"/>
    </source>
</evidence>
<keyword evidence="2" id="KW-0862">Zinc</keyword>
<evidence type="ECO:0000256" key="4">
    <source>
        <dbReference type="ARBA" id="ARBA00023125"/>
    </source>
</evidence>
<evidence type="ECO:0000256" key="5">
    <source>
        <dbReference type="ARBA" id="ARBA00023163"/>
    </source>
</evidence>
<dbReference type="InterPro" id="IPR052360">
    <property type="entry name" value="Transcr_Regulatory_Proteins"/>
</dbReference>
<keyword evidence="1" id="KW-0479">Metal-binding</keyword>
<dbReference type="PhylomeDB" id="B6QUS2"/>
<name>B6QUS2_TALMQ</name>
<keyword evidence="5" id="KW-0804">Transcription</keyword>
<dbReference type="Proteomes" id="UP000001294">
    <property type="component" value="Unassembled WGS sequence"/>
</dbReference>
<proteinExistence type="predicted"/>
<organism evidence="7 8">
    <name type="scientific">Talaromyces marneffei (strain ATCC 18224 / CBS 334.59 / QM 7333)</name>
    <name type="common">Penicillium marneffei</name>
    <dbReference type="NCBI Taxonomy" id="441960"/>
    <lineage>
        <taxon>Eukaryota</taxon>
        <taxon>Fungi</taxon>
        <taxon>Dikarya</taxon>
        <taxon>Ascomycota</taxon>
        <taxon>Pezizomycotina</taxon>
        <taxon>Eurotiomycetes</taxon>
        <taxon>Eurotiomycetidae</taxon>
        <taxon>Eurotiales</taxon>
        <taxon>Trichocomaceae</taxon>
        <taxon>Talaromyces</taxon>
        <taxon>Talaromyces sect. Talaromyces</taxon>
    </lineage>
</organism>
<dbReference type="VEuPathDB" id="FungiDB:PMAA_009930"/>
<keyword evidence="6" id="KW-0539">Nucleus</keyword>
<dbReference type="GO" id="GO:0003677">
    <property type="term" value="F:DNA binding"/>
    <property type="evidence" value="ECO:0007669"/>
    <property type="project" value="UniProtKB-KW"/>
</dbReference>
<gene>
    <name evidence="7" type="ORF">PMAA_009930</name>
</gene>
<dbReference type="OrthoDB" id="2593732at2759"/>
<evidence type="ECO:0000313" key="8">
    <source>
        <dbReference type="Proteomes" id="UP000001294"/>
    </source>
</evidence>
<keyword evidence="8" id="KW-1185">Reference proteome</keyword>
<sequence>MTIELFSSFHAEAAIQHIILSVGHLLGTHAPTSDKTWNMMQKEQQQQMVYYHYGKALNALVNSPNPDVYIVLLSCLIFCLFEELQGNCYPAIQHIVAGRDIILRHIQTRKPSTRSDNLASVKKLSAGNPLLTQLLQVYTGLETHVAVLEARALNPVARIPLSGFSQREVESYTKSRKRLCWEPHPSLSFGIDDIDSILPEFANMTDASRYLAGLAAVCVTDTESSLGSIQPKWHSTFLVSSRRALWLNHWLEAFNRVMSTYSAKRITINDQVNCHILRLYQSCLAFVNQARDMGRETIFDEKQVVFDSVMFRMTILISITQEELISPLFFVATRCRVGYLRRTAVDYLRRCGLEGGVLAEIAERVIEVEESNHLKEDDEKAPEAFGIPAETSRLRLHGLEQASPAMGQGQDMFHLTVSSFPYYPGAPQWHLSVHLPFVRENGFMDKAGPSLERALRFVMYKPVS</sequence>
<dbReference type="AlphaFoldDB" id="B6QUS2"/>
<dbReference type="PANTHER" id="PTHR36206:SF12">
    <property type="entry name" value="ASPERCRYPTIN BIOSYNTHESIS CLUSTER-SPECIFIC TRANSCRIPTION REGULATOR ATNN-RELATED"/>
    <property type="match status" value="1"/>
</dbReference>
<evidence type="ECO:0000256" key="3">
    <source>
        <dbReference type="ARBA" id="ARBA00023015"/>
    </source>
</evidence>
<dbReference type="GO" id="GO:0046872">
    <property type="term" value="F:metal ion binding"/>
    <property type="evidence" value="ECO:0007669"/>
    <property type="project" value="UniProtKB-KW"/>
</dbReference>
<protein>
    <submittedName>
        <fullName evidence="7">Uncharacterized protein</fullName>
    </submittedName>
</protein>
<keyword evidence="3" id="KW-0805">Transcription regulation</keyword>
<dbReference type="PANTHER" id="PTHR36206">
    <property type="entry name" value="ASPERCRYPTIN BIOSYNTHESIS CLUSTER-SPECIFIC TRANSCRIPTION REGULATOR ATNN-RELATED"/>
    <property type="match status" value="1"/>
</dbReference>
<keyword evidence="4" id="KW-0238">DNA-binding</keyword>
<dbReference type="HOGENOM" id="CLU_605765_0_0_1"/>